<name>A0A263D4A9_9PSEU</name>
<dbReference type="RefSeq" id="WP_094862577.1">
    <property type="nucleotide sequence ID" value="NZ_NKYE01000005.1"/>
</dbReference>
<gene>
    <name evidence="2" type="ORF">CFN78_10755</name>
</gene>
<organism evidence="2 3">
    <name type="scientific">Amycolatopsis antarctica</name>
    <dbReference type="NCBI Taxonomy" id="1854586"/>
    <lineage>
        <taxon>Bacteria</taxon>
        <taxon>Bacillati</taxon>
        <taxon>Actinomycetota</taxon>
        <taxon>Actinomycetes</taxon>
        <taxon>Pseudonocardiales</taxon>
        <taxon>Pseudonocardiaceae</taxon>
        <taxon>Amycolatopsis</taxon>
    </lineage>
</organism>
<dbReference type="InParanoid" id="A0A263D4A9"/>
<dbReference type="AlphaFoldDB" id="A0A263D4A9"/>
<dbReference type="InterPro" id="IPR011043">
    <property type="entry name" value="Gal_Oxase/kelch_b-propeller"/>
</dbReference>
<evidence type="ECO:0008006" key="4">
    <source>
        <dbReference type="Google" id="ProtNLM"/>
    </source>
</evidence>
<reference evidence="2 3" key="1">
    <citation type="submission" date="2017-07" db="EMBL/GenBank/DDBJ databases">
        <title>Amycolatopsis antarcticus sp. nov., isolated from the surface of an Antarcticus brown macroalga.</title>
        <authorList>
            <person name="Wang J."/>
            <person name="Leiva S."/>
            <person name="Huang J."/>
            <person name="Huang Y."/>
        </authorList>
    </citation>
    <scope>NUCLEOTIDE SEQUENCE [LARGE SCALE GENOMIC DNA]</scope>
    <source>
        <strain evidence="2 3">AU-G6</strain>
    </source>
</reference>
<dbReference type="EMBL" id="NKYE01000005">
    <property type="protein sequence ID" value="OZM73322.1"/>
    <property type="molecule type" value="Genomic_DNA"/>
</dbReference>
<sequence>MKRIGLAAGITAVLIAATAGQAAAQESWTDEPIPGRDAFSLLDSVSSADGVTWAFGGWYQGLPAFHSQAYLRGAEDWAEVPVPDIGRLTGGTTVSADDAWAIGQDAKSGGAQTVHWDGTAWTVVPFAPPPASNRLFAFDTVAFAADDVWAVGRASSDDPAVESRGMAQHWDGTAWSDVPVPDVAGHWALAEVAGTGPDDVWAIGQRDGEPGQGVALHWDGTAWSEVPVPEFPGTVSQDVQLHGIAALAADDVWATGTVFSYDDATPSLPVLLHWDGTAWTKQEAPVAGGKLGELVRVGDQLWSLGDTLLRYDGTTWAPVEGPPAGDPVAGTALDDGRLLAVGSAGPGNKQQPFATVHGG</sequence>
<keyword evidence="3" id="KW-1185">Reference proteome</keyword>
<proteinExistence type="predicted"/>
<dbReference type="Proteomes" id="UP000242444">
    <property type="component" value="Unassembled WGS sequence"/>
</dbReference>
<protein>
    <recommendedName>
        <fullName evidence="4">Carbohydrate-binding protein</fullName>
    </recommendedName>
</protein>
<evidence type="ECO:0000313" key="3">
    <source>
        <dbReference type="Proteomes" id="UP000242444"/>
    </source>
</evidence>
<feature type="chain" id="PRO_5012560082" description="Carbohydrate-binding protein" evidence="1">
    <location>
        <begin position="25"/>
        <end position="359"/>
    </location>
</feature>
<evidence type="ECO:0000313" key="2">
    <source>
        <dbReference type="EMBL" id="OZM73322.1"/>
    </source>
</evidence>
<accession>A0A263D4A9</accession>
<dbReference type="SUPFAM" id="SSF50965">
    <property type="entry name" value="Galactose oxidase, central domain"/>
    <property type="match status" value="1"/>
</dbReference>
<evidence type="ECO:0000256" key="1">
    <source>
        <dbReference type="SAM" id="SignalP"/>
    </source>
</evidence>
<feature type="signal peptide" evidence="1">
    <location>
        <begin position="1"/>
        <end position="24"/>
    </location>
</feature>
<keyword evidence="1" id="KW-0732">Signal</keyword>
<dbReference type="OrthoDB" id="3454650at2"/>
<comment type="caution">
    <text evidence="2">The sequence shown here is derived from an EMBL/GenBank/DDBJ whole genome shotgun (WGS) entry which is preliminary data.</text>
</comment>